<keyword evidence="3" id="KW-1185">Reference proteome</keyword>
<protein>
    <submittedName>
        <fullName evidence="2">DNA-binding protein</fullName>
    </submittedName>
</protein>
<organism evidence="2 3">
    <name type="scientific">Propionigenium maris DSM 9537</name>
    <dbReference type="NCBI Taxonomy" id="1123000"/>
    <lineage>
        <taxon>Bacteria</taxon>
        <taxon>Fusobacteriati</taxon>
        <taxon>Fusobacteriota</taxon>
        <taxon>Fusobacteriia</taxon>
        <taxon>Fusobacteriales</taxon>
        <taxon>Fusobacteriaceae</taxon>
        <taxon>Propionigenium</taxon>
    </lineage>
</organism>
<dbReference type="EMBL" id="BSDY01000047">
    <property type="protein sequence ID" value="GLI58330.1"/>
    <property type="molecule type" value="Genomic_DNA"/>
</dbReference>
<dbReference type="Pfam" id="PF03479">
    <property type="entry name" value="PCC"/>
    <property type="match status" value="1"/>
</dbReference>
<feature type="domain" description="PPC" evidence="1">
    <location>
        <begin position="1"/>
        <end position="129"/>
    </location>
</feature>
<dbReference type="CDD" id="cd11378">
    <property type="entry name" value="DUF296"/>
    <property type="match status" value="1"/>
</dbReference>
<dbReference type="Gene3D" id="3.30.1330.80">
    <property type="entry name" value="Hypothetical protein, similar to alpha- acetolactate decarboxylase, domain 2"/>
    <property type="match status" value="1"/>
</dbReference>
<dbReference type="SUPFAM" id="SSF117856">
    <property type="entry name" value="AF0104/ALDC/Ptd012-like"/>
    <property type="match status" value="1"/>
</dbReference>
<dbReference type="PANTHER" id="PTHR34988:SF1">
    <property type="entry name" value="DNA-BINDING PROTEIN"/>
    <property type="match status" value="1"/>
</dbReference>
<dbReference type="GO" id="GO:0003677">
    <property type="term" value="F:DNA binding"/>
    <property type="evidence" value="ECO:0007669"/>
    <property type="project" value="UniProtKB-KW"/>
</dbReference>
<accession>A0A9W6GPX4</accession>
<evidence type="ECO:0000259" key="1">
    <source>
        <dbReference type="PROSITE" id="PS51742"/>
    </source>
</evidence>
<dbReference type="Proteomes" id="UP001144471">
    <property type="component" value="Unassembled WGS sequence"/>
</dbReference>
<evidence type="ECO:0000313" key="2">
    <source>
        <dbReference type="EMBL" id="GLI58330.1"/>
    </source>
</evidence>
<evidence type="ECO:0000313" key="3">
    <source>
        <dbReference type="Proteomes" id="UP001144471"/>
    </source>
</evidence>
<dbReference type="PANTHER" id="PTHR34988">
    <property type="entry name" value="PROTEIN, PUTATIVE-RELATED"/>
    <property type="match status" value="1"/>
</dbReference>
<proteinExistence type="predicted"/>
<dbReference type="AlphaFoldDB" id="A0A9W6GPX4"/>
<dbReference type="InterPro" id="IPR005175">
    <property type="entry name" value="PPC_dom"/>
</dbReference>
<gene>
    <name evidence="2" type="ORF">PM10SUCC1_38440</name>
</gene>
<dbReference type="PROSITE" id="PS51742">
    <property type="entry name" value="PPC"/>
    <property type="match status" value="1"/>
</dbReference>
<comment type="caution">
    <text evidence="2">The sequence shown here is derived from an EMBL/GenBank/DDBJ whole genome shotgun (WGS) entry which is preliminary data.</text>
</comment>
<name>A0A9W6GPX4_9FUSO</name>
<keyword evidence="2" id="KW-0238">DNA-binding</keyword>
<reference evidence="2" key="1">
    <citation type="submission" date="2022-12" db="EMBL/GenBank/DDBJ databases">
        <title>Reference genome sequencing for broad-spectrum identification of bacterial and archaeal isolates by mass spectrometry.</title>
        <authorList>
            <person name="Sekiguchi Y."/>
            <person name="Tourlousse D.M."/>
        </authorList>
    </citation>
    <scope>NUCLEOTIDE SEQUENCE</scope>
    <source>
        <strain evidence="2">10succ1</strain>
    </source>
</reference>
<dbReference type="RefSeq" id="WP_281838103.1">
    <property type="nucleotide sequence ID" value="NZ_BSDY01000047.1"/>
</dbReference>
<sequence length="130" mass="14282">MKIYARRLTKGMDLKEEIERIASSENVGAGVVLSSVGCVSLGRFRLADGESIKVMDEDLEILSLNGTLSKEGLHLHVSYGDIEGRAWGGHLTEGNIINTTCELVIGILSEERFTRKPDESTGYDELVIEK</sequence>